<protein>
    <submittedName>
        <fullName evidence="1">Extracellular solute-binding protein</fullName>
    </submittedName>
</protein>
<dbReference type="InterPro" id="IPR006059">
    <property type="entry name" value="SBP"/>
</dbReference>
<dbReference type="Proteomes" id="UP001183607">
    <property type="component" value="Unassembled WGS sequence"/>
</dbReference>
<reference evidence="2" key="1">
    <citation type="submission" date="2023-07" db="EMBL/GenBank/DDBJ databases">
        <title>30 novel species of actinomycetes from the DSMZ collection.</title>
        <authorList>
            <person name="Nouioui I."/>
        </authorList>
    </citation>
    <scope>NUCLEOTIDE SEQUENCE [LARGE SCALE GENOMIC DNA]</scope>
    <source>
        <strain evidence="2">DSM 41982</strain>
    </source>
</reference>
<dbReference type="InterPro" id="IPR050490">
    <property type="entry name" value="Bact_solute-bd_prot1"/>
</dbReference>
<proteinExistence type="predicted"/>
<name>A0ABD5EAH8_9ACTN</name>
<gene>
    <name evidence="1" type="ORF">RM574_23220</name>
</gene>
<dbReference type="RefSeq" id="WP_254667365.1">
    <property type="nucleotide sequence ID" value="NZ_JAVRER010000044.1"/>
</dbReference>
<dbReference type="PANTHER" id="PTHR43649">
    <property type="entry name" value="ARABINOSE-BINDING PROTEIN-RELATED"/>
    <property type="match status" value="1"/>
</dbReference>
<dbReference type="EMBL" id="JAVRER010000044">
    <property type="protein sequence ID" value="MDT0418399.1"/>
    <property type="molecule type" value="Genomic_DNA"/>
</dbReference>
<accession>A0ABD5EAH8</accession>
<organism evidence="1 2">
    <name type="scientific">Streptomyces evansiae</name>
    <dbReference type="NCBI Taxonomy" id="3075535"/>
    <lineage>
        <taxon>Bacteria</taxon>
        <taxon>Bacillati</taxon>
        <taxon>Actinomycetota</taxon>
        <taxon>Actinomycetes</taxon>
        <taxon>Kitasatosporales</taxon>
        <taxon>Streptomycetaceae</taxon>
        <taxon>Streptomyces</taxon>
    </lineage>
</organism>
<comment type="caution">
    <text evidence="1">The sequence shown here is derived from an EMBL/GenBank/DDBJ whole genome shotgun (WGS) entry which is preliminary data.</text>
</comment>
<dbReference type="PANTHER" id="PTHR43649:SF30">
    <property type="entry name" value="ABC TRANSPORTER SUBSTRATE-BINDING PROTEIN"/>
    <property type="match status" value="1"/>
</dbReference>
<sequence length="213" mass="22505">MSAGTYEKKVYGLAPGVNSVALFYNKDLLAAACVEPPRTWAELTAAAKKLTKGDRYGFAMSADNDGEGAWQFLPFLWSRGGDLDTLDSAPSVAALDLASGLVEQGLTPKSAVTWAQSDANDQFAARKAAMMINGPCSEWFSPAPSVVSPRGRALVGRAARPGGTGPPTGGSSLSWGKAFFCCRGILDERWKRSSFPACMAGNSLSALWCQGFH</sequence>
<dbReference type="SUPFAM" id="SSF53850">
    <property type="entry name" value="Periplasmic binding protein-like II"/>
    <property type="match status" value="1"/>
</dbReference>
<evidence type="ECO:0000313" key="2">
    <source>
        <dbReference type="Proteomes" id="UP001183607"/>
    </source>
</evidence>
<dbReference type="AlphaFoldDB" id="A0ABD5EAH8"/>
<dbReference type="Pfam" id="PF13416">
    <property type="entry name" value="SBP_bac_8"/>
    <property type="match status" value="1"/>
</dbReference>
<dbReference type="Gene3D" id="3.40.190.10">
    <property type="entry name" value="Periplasmic binding protein-like II"/>
    <property type="match status" value="2"/>
</dbReference>
<evidence type="ECO:0000313" key="1">
    <source>
        <dbReference type="EMBL" id="MDT0418399.1"/>
    </source>
</evidence>